<evidence type="ECO:0000313" key="4">
    <source>
        <dbReference type="Proteomes" id="UP001386437"/>
    </source>
</evidence>
<feature type="domain" description="DUF2382" evidence="2">
    <location>
        <begin position="30"/>
        <end position="137"/>
    </location>
</feature>
<evidence type="ECO:0000313" key="3">
    <source>
        <dbReference type="EMBL" id="MEI5996364.1"/>
    </source>
</evidence>
<name>A0ABU8ILA3_9BURK</name>
<accession>A0ABU8ILA3</accession>
<dbReference type="Pfam" id="PF09557">
    <property type="entry name" value="DUF2382"/>
    <property type="match status" value="1"/>
</dbReference>
<evidence type="ECO:0000256" key="1">
    <source>
        <dbReference type="SAM" id="MobiDB-lite"/>
    </source>
</evidence>
<organism evidence="3 4">
    <name type="scientific">Paraburkholderia bengalensis</name>
    <dbReference type="NCBI Taxonomy" id="2747562"/>
    <lineage>
        <taxon>Bacteria</taxon>
        <taxon>Pseudomonadati</taxon>
        <taxon>Pseudomonadota</taxon>
        <taxon>Betaproteobacteria</taxon>
        <taxon>Burkholderiales</taxon>
        <taxon>Burkholderiaceae</taxon>
        <taxon>Paraburkholderia</taxon>
    </lineage>
</organism>
<gene>
    <name evidence="3" type="ORF">H3V53_03820</name>
</gene>
<dbReference type="RefSeq" id="WP_336596800.1">
    <property type="nucleotide sequence ID" value="NZ_JACFYJ010000004.1"/>
</dbReference>
<dbReference type="EMBL" id="JACFYJ010000004">
    <property type="protein sequence ID" value="MEI5996364.1"/>
    <property type="molecule type" value="Genomic_DNA"/>
</dbReference>
<sequence length="154" mass="17348">MDPDRKPTETSPGAPAPATSEAPEARVVAIEERLDVDTHTEQTGAVRVRKLVSEEPHRVPVRLHSQSVEVRRVPLNQPVEQQSEPRREGDTLIIPVYEYVPVVTMKLMLKEEVHVTTRSIETESVHDVQLKSEKIVVERRDGADGPWHPDAESQ</sequence>
<dbReference type="Proteomes" id="UP001386437">
    <property type="component" value="Unassembled WGS sequence"/>
</dbReference>
<keyword evidence="4" id="KW-1185">Reference proteome</keyword>
<feature type="compositionally biased region" description="Low complexity" evidence="1">
    <location>
        <begin position="9"/>
        <end position="22"/>
    </location>
</feature>
<protein>
    <submittedName>
        <fullName evidence="3">YsnF/AvaK domain-containing protein</fullName>
    </submittedName>
</protein>
<evidence type="ECO:0000259" key="2">
    <source>
        <dbReference type="Pfam" id="PF09557"/>
    </source>
</evidence>
<proteinExistence type="predicted"/>
<dbReference type="InterPro" id="IPR019060">
    <property type="entry name" value="DUF2382"/>
</dbReference>
<feature type="region of interest" description="Disordered" evidence="1">
    <location>
        <begin position="1"/>
        <end position="24"/>
    </location>
</feature>
<comment type="caution">
    <text evidence="3">The sequence shown here is derived from an EMBL/GenBank/DDBJ whole genome shotgun (WGS) entry which is preliminary data.</text>
</comment>
<reference evidence="3 4" key="1">
    <citation type="journal article" date="2022" name="Arch. Microbiol.">
        <title>Paraburkholderia bengalensis sp. nov. isolated from roots of Oryza sativa, IR64.</title>
        <authorList>
            <person name="Nag P."/>
            <person name="Mondal N."/>
            <person name="Sarkar J."/>
            <person name="Das S."/>
        </authorList>
    </citation>
    <scope>NUCLEOTIDE SEQUENCE [LARGE SCALE GENOMIC DNA]</scope>
    <source>
        <strain evidence="3 4">IR64_4_BI</strain>
    </source>
</reference>